<name>A0ABT4HQ21_MYCIR</name>
<organism evidence="1 2">
    <name type="scientific">Mycolicibacterium iranicum</name>
    <name type="common">Mycobacterium iranicum</name>
    <dbReference type="NCBI Taxonomy" id="912594"/>
    <lineage>
        <taxon>Bacteria</taxon>
        <taxon>Bacillati</taxon>
        <taxon>Actinomycetota</taxon>
        <taxon>Actinomycetes</taxon>
        <taxon>Mycobacteriales</taxon>
        <taxon>Mycobacteriaceae</taxon>
        <taxon>Mycolicibacterium</taxon>
    </lineage>
</organism>
<accession>A0ABT4HQ21</accession>
<dbReference type="Proteomes" id="UP001084650">
    <property type="component" value="Unassembled WGS sequence"/>
</dbReference>
<dbReference type="EMBL" id="JAPQYE010000028">
    <property type="protein sequence ID" value="MCZ0732322.1"/>
    <property type="molecule type" value="Genomic_DNA"/>
</dbReference>
<reference evidence="1" key="1">
    <citation type="submission" date="2022-12" db="EMBL/GenBank/DDBJ databases">
        <title>Whole genome sequence of Mycolicibacterium iranicum strain SBH312.</title>
        <authorList>
            <person name="Jani J."/>
            <person name="Arifin Mustapha Z."/>
            <person name="Ahmed K."/>
            <person name="Kai Ling C."/>
        </authorList>
    </citation>
    <scope>NUCLEOTIDE SEQUENCE</scope>
    <source>
        <strain evidence="1">SBH312</strain>
    </source>
</reference>
<evidence type="ECO:0000313" key="2">
    <source>
        <dbReference type="Proteomes" id="UP001084650"/>
    </source>
</evidence>
<comment type="caution">
    <text evidence="1">The sequence shown here is derived from an EMBL/GenBank/DDBJ whole genome shotgun (WGS) entry which is preliminary data.</text>
</comment>
<keyword evidence="2" id="KW-1185">Reference proteome</keyword>
<proteinExistence type="predicted"/>
<evidence type="ECO:0000313" key="1">
    <source>
        <dbReference type="EMBL" id="MCZ0732322.1"/>
    </source>
</evidence>
<sequence>MTDYWQRRLLTHAWRRIVAAEDDTRPTACRTNTDAEGDTIRREALNTITLRAIGDGFTANELDRAELALRRAHATTDTRDHLLDAGRLFLADQDERVSSDDR</sequence>
<evidence type="ECO:0008006" key="3">
    <source>
        <dbReference type="Google" id="ProtNLM"/>
    </source>
</evidence>
<protein>
    <recommendedName>
        <fullName evidence="3">ANTAR domain-containing protein</fullName>
    </recommendedName>
</protein>
<gene>
    <name evidence="1" type="ORF">OY187_30165</name>
</gene>
<dbReference type="RefSeq" id="WP_268788038.1">
    <property type="nucleotide sequence ID" value="NZ_JAPQYE010000028.1"/>
</dbReference>